<organism evidence="1 4">
    <name type="scientific">Paracoccus versutus</name>
    <name type="common">Thiobacillus versutus</name>
    <dbReference type="NCBI Taxonomy" id="34007"/>
    <lineage>
        <taxon>Bacteria</taxon>
        <taxon>Pseudomonadati</taxon>
        <taxon>Pseudomonadota</taxon>
        <taxon>Alphaproteobacteria</taxon>
        <taxon>Rhodobacterales</taxon>
        <taxon>Paracoccaceae</taxon>
        <taxon>Paracoccus</taxon>
    </lineage>
</organism>
<dbReference type="EMBL" id="QTUJ01000001">
    <property type="protein sequence ID" value="REF72468.1"/>
    <property type="molecule type" value="Genomic_DNA"/>
</dbReference>
<comment type="caution">
    <text evidence="1">The sequence shown here is derived from an EMBL/GenBank/DDBJ whole genome shotgun (WGS) entry which is preliminary data.</text>
</comment>
<sequence length="72" mass="8384">MDAAELAIHANWLPRMLSSCARHGVALLSLPYRDYTTCYDPPARCRADPNWLHRLEDMIVEQRLSRFERAVL</sequence>
<evidence type="ECO:0000313" key="3">
    <source>
        <dbReference type="Proteomes" id="UP000256794"/>
    </source>
</evidence>
<proteinExistence type="predicted"/>
<dbReference type="RefSeq" id="WP_036759654.1">
    <property type="nucleotide sequence ID" value="NZ_CP035287.1"/>
</dbReference>
<evidence type="ECO:0000313" key="2">
    <source>
        <dbReference type="EMBL" id="REG30474.1"/>
    </source>
</evidence>
<dbReference type="AlphaFoldDB" id="A0A369U0A9"/>
<accession>A0A369U0A9</accession>
<accession>A0A3D9XS76</accession>
<dbReference type="OrthoDB" id="7595282at2"/>
<dbReference type="EMBL" id="QUMX01000052">
    <property type="protein sequence ID" value="REG30474.1"/>
    <property type="molecule type" value="Genomic_DNA"/>
</dbReference>
<reference evidence="3 4" key="1">
    <citation type="submission" date="2018-08" db="EMBL/GenBank/DDBJ databases">
        <title>Genomic Encyclopedia of Archaeal and Bacterial Type Strains, Phase II (KMG-II): from individual species to whole genera.</title>
        <authorList>
            <person name="Goeker M."/>
        </authorList>
    </citation>
    <scope>NUCLEOTIDE SEQUENCE [LARGE SCALE GENOMIC DNA]</scope>
    <source>
        <strain evidence="1 4">DSM 17099</strain>
        <strain evidence="2 3">DSM 582</strain>
    </source>
</reference>
<name>A0A369U0A9_PARVE</name>
<keyword evidence="3" id="KW-1185">Reference proteome</keyword>
<protein>
    <submittedName>
        <fullName evidence="1">Uncharacterized protein</fullName>
    </submittedName>
</protein>
<gene>
    <name evidence="2" type="ORF">ATH84_10526</name>
    <name evidence="1" type="ORF">BDD41_0941</name>
</gene>
<dbReference type="Proteomes" id="UP000256941">
    <property type="component" value="Unassembled WGS sequence"/>
</dbReference>
<evidence type="ECO:0000313" key="1">
    <source>
        <dbReference type="EMBL" id="REF72468.1"/>
    </source>
</evidence>
<evidence type="ECO:0000313" key="4">
    <source>
        <dbReference type="Proteomes" id="UP000256941"/>
    </source>
</evidence>
<dbReference type="Proteomes" id="UP000256794">
    <property type="component" value="Unassembled WGS sequence"/>
</dbReference>